<sequence>MSAFLTGCSCGPTFVQGEMEDEYEVKTIGQVEDNSPIVYGAHNVYFTKVNRQKLSGIKYLRLGLSGFPNAIKLPEGEQTLYLWRDGNPDFNLFLSKIQLSNNHKYLVDYITKPEGNFVRIFYWVEDLNDGAVVYGKRVTPTMMINSPTE</sequence>
<dbReference type="EMBL" id="FNDD01000035">
    <property type="protein sequence ID" value="SDH90486.1"/>
    <property type="molecule type" value="Genomic_DNA"/>
</dbReference>
<reference evidence="1 2" key="1">
    <citation type="submission" date="2016-10" db="EMBL/GenBank/DDBJ databases">
        <authorList>
            <person name="de Groot N.N."/>
        </authorList>
    </citation>
    <scope>NUCLEOTIDE SEQUENCE [LARGE SCALE GENOMIC DNA]</scope>
    <source>
        <strain evidence="1 2">CGMCC 1.10228</strain>
    </source>
</reference>
<name>A0A1G8G889_9VIBR</name>
<gene>
    <name evidence="1" type="ORF">SAMN04488136_13517</name>
</gene>
<keyword evidence="2" id="KW-1185">Reference proteome</keyword>
<evidence type="ECO:0000313" key="1">
    <source>
        <dbReference type="EMBL" id="SDH90486.1"/>
    </source>
</evidence>
<protein>
    <submittedName>
        <fullName evidence="1">Uncharacterized protein</fullName>
    </submittedName>
</protein>
<proteinExistence type="predicted"/>
<evidence type="ECO:0000313" key="2">
    <source>
        <dbReference type="Proteomes" id="UP000198854"/>
    </source>
</evidence>
<organism evidence="1 2">
    <name type="scientific">Vibrio xiamenensis</name>
    <dbReference type="NCBI Taxonomy" id="861298"/>
    <lineage>
        <taxon>Bacteria</taxon>
        <taxon>Pseudomonadati</taxon>
        <taxon>Pseudomonadota</taxon>
        <taxon>Gammaproteobacteria</taxon>
        <taxon>Vibrionales</taxon>
        <taxon>Vibrionaceae</taxon>
        <taxon>Vibrio</taxon>
    </lineage>
</organism>
<dbReference type="Proteomes" id="UP000198854">
    <property type="component" value="Unassembled WGS sequence"/>
</dbReference>
<dbReference type="AlphaFoldDB" id="A0A1G8G889"/>
<accession>A0A1G8G889</accession>
<dbReference type="STRING" id="861298.SAMN04488136_13517"/>